<gene>
    <name evidence="2" type="ORF">GCM10010403_24080</name>
</gene>
<evidence type="ECO:0000313" key="2">
    <source>
        <dbReference type="EMBL" id="GAA2331577.1"/>
    </source>
</evidence>
<keyword evidence="3" id="KW-1185">Reference proteome</keyword>
<organism evidence="2 3">
    <name type="scientific">Glycomyces rutgersensis</name>
    <dbReference type="NCBI Taxonomy" id="58115"/>
    <lineage>
        <taxon>Bacteria</taxon>
        <taxon>Bacillati</taxon>
        <taxon>Actinomycetota</taxon>
        <taxon>Actinomycetes</taxon>
        <taxon>Glycomycetales</taxon>
        <taxon>Glycomycetaceae</taxon>
        <taxon>Glycomyces</taxon>
    </lineage>
</organism>
<dbReference type="EMBL" id="BAAASX010000004">
    <property type="protein sequence ID" value="GAA2331577.1"/>
    <property type="molecule type" value="Genomic_DNA"/>
</dbReference>
<name>A0ABP5SHX4_9ACTN</name>
<feature type="compositionally biased region" description="Polar residues" evidence="1">
    <location>
        <begin position="53"/>
        <end position="62"/>
    </location>
</feature>
<evidence type="ECO:0000313" key="3">
    <source>
        <dbReference type="Proteomes" id="UP001501584"/>
    </source>
</evidence>
<sequence length="118" mass="12808">MPRRANHTSEAPEPTAAALHLRHPATTHRNLTADRGPPPWIPVRPITHKGAPTMTTIATASASPPGRRRCTWPARIRRSGHTAAPRPDKEASLPPPQMGRIAPRKHRTAGRNPKGDTA</sequence>
<proteinExistence type="predicted"/>
<comment type="caution">
    <text evidence="2">The sequence shown here is derived from an EMBL/GenBank/DDBJ whole genome shotgun (WGS) entry which is preliminary data.</text>
</comment>
<accession>A0ABP5SHX4</accession>
<feature type="region of interest" description="Disordered" evidence="1">
    <location>
        <begin position="1"/>
        <end position="118"/>
    </location>
</feature>
<evidence type="ECO:0000256" key="1">
    <source>
        <dbReference type="SAM" id="MobiDB-lite"/>
    </source>
</evidence>
<protein>
    <submittedName>
        <fullName evidence="2">Uncharacterized protein</fullName>
    </submittedName>
</protein>
<reference evidence="3" key="1">
    <citation type="journal article" date="2019" name="Int. J. Syst. Evol. Microbiol.">
        <title>The Global Catalogue of Microorganisms (GCM) 10K type strain sequencing project: providing services to taxonomists for standard genome sequencing and annotation.</title>
        <authorList>
            <consortium name="The Broad Institute Genomics Platform"/>
            <consortium name="The Broad Institute Genome Sequencing Center for Infectious Disease"/>
            <person name="Wu L."/>
            <person name="Ma J."/>
        </authorList>
    </citation>
    <scope>NUCLEOTIDE SEQUENCE [LARGE SCALE GENOMIC DNA]</scope>
    <source>
        <strain evidence="3">JCM 6238</strain>
    </source>
</reference>
<dbReference type="Proteomes" id="UP001501584">
    <property type="component" value="Unassembled WGS sequence"/>
</dbReference>
<feature type="compositionally biased region" description="Basic residues" evidence="1">
    <location>
        <begin position="66"/>
        <end position="80"/>
    </location>
</feature>